<dbReference type="RefSeq" id="WP_088919841.1">
    <property type="nucleotide sequence ID" value="NZ_CP018632.1"/>
</dbReference>
<dbReference type="InterPro" id="IPR004622">
    <property type="entry name" value="DNA_pol_HolB"/>
</dbReference>
<reference evidence="4 5" key="1">
    <citation type="submission" date="2016-12" db="EMBL/GenBank/DDBJ databases">
        <authorList>
            <person name="Song W.-J."/>
            <person name="Kurnit D.M."/>
        </authorList>
    </citation>
    <scope>NUCLEOTIDE SEQUENCE [LARGE SCALE GENOMIC DNA]</scope>
    <source>
        <strain evidence="4 5">IMCC3135</strain>
    </source>
</reference>
<dbReference type="Gene3D" id="3.40.50.300">
    <property type="entry name" value="P-loop containing nucleotide triphosphate hydrolases"/>
    <property type="match status" value="1"/>
</dbReference>
<protein>
    <recommendedName>
        <fullName evidence="1">DNA-directed DNA polymerase</fullName>
        <ecNumber evidence="1">2.7.7.7</ecNumber>
    </recommendedName>
</protein>
<evidence type="ECO:0000313" key="4">
    <source>
        <dbReference type="EMBL" id="ASJ74866.1"/>
    </source>
</evidence>
<proteinExistence type="predicted"/>
<comment type="catalytic activity">
    <reaction evidence="3">
        <text>DNA(n) + a 2'-deoxyribonucleoside 5'-triphosphate = DNA(n+1) + diphosphate</text>
        <dbReference type="Rhea" id="RHEA:22508"/>
        <dbReference type="Rhea" id="RHEA-COMP:17339"/>
        <dbReference type="Rhea" id="RHEA-COMP:17340"/>
        <dbReference type="ChEBI" id="CHEBI:33019"/>
        <dbReference type="ChEBI" id="CHEBI:61560"/>
        <dbReference type="ChEBI" id="CHEBI:173112"/>
        <dbReference type="EC" id="2.7.7.7"/>
    </reaction>
</comment>
<dbReference type="InterPro" id="IPR027417">
    <property type="entry name" value="P-loop_NTPase"/>
</dbReference>
<keyword evidence="4" id="KW-0808">Transferase</keyword>
<dbReference type="Proteomes" id="UP000250079">
    <property type="component" value="Chromosome"/>
</dbReference>
<evidence type="ECO:0000313" key="5">
    <source>
        <dbReference type="Proteomes" id="UP000250079"/>
    </source>
</evidence>
<dbReference type="PANTHER" id="PTHR11669">
    <property type="entry name" value="REPLICATION FACTOR C / DNA POLYMERASE III GAMMA-TAU SUBUNIT"/>
    <property type="match status" value="1"/>
</dbReference>
<dbReference type="EC" id="2.7.7.7" evidence="1"/>
<dbReference type="InterPro" id="IPR050238">
    <property type="entry name" value="DNA_Rep/Repair_Clamp_Loader"/>
</dbReference>
<accession>A0A2Z2NTR4</accession>
<dbReference type="GO" id="GO:0008408">
    <property type="term" value="F:3'-5' exonuclease activity"/>
    <property type="evidence" value="ECO:0007669"/>
    <property type="project" value="InterPro"/>
</dbReference>
<dbReference type="KEGG" id="gai:IMCC3135_23985"/>
<evidence type="ECO:0000256" key="2">
    <source>
        <dbReference type="ARBA" id="ARBA00022932"/>
    </source>
</evidence>
<dbReference type="GO" id="GO:0009360">
    <property type="term" value="C:DNA polymerase III complex"/>
    <property type="evidence" value="ECO:0007669"/>
    <property type="project" value="TreeGrafter"/>
</dbReference>
<dbReference type="NCBIfam" id="TIGR00678">
    <property type="entry name" value="holB"/>
    <property type="match status" value="1"/>
</dbReference>
<dbReference type="OrthoDB" id="9811073at2"/>
<dbReference type="GO" id="GO:0003887">
    <property type="term" value="F:DNA-directed DNA polymerase activity"/>
    <property type="evidence" value="ECO:0007669"/>
    <property type="project" value="UniProtKB-KW"/>
</dbReference>
<gene>
    <name evidence="4" type="primary">holB</name>
    <name evidence="4" type="ORF">IMCC3135_23985</name>
</gene>
<sequence>MNALTPCPPWLREDGAALMERSRQGRLPHALLLNGIDGIGKRAFAQWLAESLLCRKRTETGACGSCESCRQLLAGSHPDFRKLVPEGANATIKVDPVRELVEWLQLTASEGSYRVALLEQADTLNRNAANSLLKTLEEPGDHAVLILSATRTGALPATIRSRCQKITLKMHDRPAAIEWLSQNMEGAAETALLEAGGGPYAALNMQNKEFQDARELLLKAWKDLFEHKGSVGRISDSLSNLDTSLCLATFSRWALLAVKQEANLPAGADPDVSSVISETRHRLSNETWFTIHDRLLQLHRSDSASFKTQTVLEGIFADIRLMTNG</sequence>
<dbReference type="GO" id="GO:0006261">
    <property type="term" value="P:DNA-templated DNA replication"/>
    <property type="evidence" value="ECO:0007669"/>
    <property type="project" value="TreeGrafter"/>
</dbReference>
<dbReference type="EMBL" id="CP018632">
    <property type="protein sequence ID" value="ASJ74866.1"/>
    <property type="molecule type" value="Genomic_DNA"/>
</dbReference>
<dbReference type="SUPFAM" id="SSF52540">
    <property type="entry name" value="P-loop containing nucleoside triphosphate hydrolases"/>
    <property type="match status" value="1"/>
</dbReference>
<dbReference type="Pfam" id="PF13177">
    <property type="entry name" value="DNA_pol3_delta2"/>
    <property type="match status" value="1"/>
</dbReference>
<keyword evidence="4" id="KW-0548">Nucleotidyltransferase</keyword>
<dbReference type="PANTHER" id="PTHR11669:SF8">
    <property type="entry name" value="DNA POLYMERASE III SUBUNIT DELTA"/>
    <property type="match status" value="1"/>
</dbReference>
<organism evidence="4 5">
    <name type="scientific">Granulosicoccus antarcticus IMCC3135</name>
    <dbReference type="NCBI Taxonomy" id="1192854"/>
    <lineage>
        <taxon>Bacteria</taxon>
        <taxon>Pseudomonadati</taxon>
        <taxon>Pseudomonadota</taxon>
        <taxon>Gammaproteobacteria</taxon>
        <taxon>Chromatiales</taxon>
        <taxon>Granulosicoccaceae</taxon>
        <taxon>Granulosicoccus</taxon>
    </lineage>
</organism>
<evidence type="ECO:0000256" key="1">
    <source>
        <dbReference type="ARBA" id="ARBA00012417"/>
    </source>
</evidence>
<dbReference type="AlphaFoldDB" id="A0A2Z2NTR4"/>
<name>A0A2Z2NTR4_9GAMM</name>
<keyword evidence="2" id="KW-0239">DNA-directed DNA polymerase</keyword>
<keyword evidence="5" id="KW-1185">Reference proteome</keyword>
<evidence type="ECO:0000256" key="3">
    <source>
        <dbReference type="ARBA" id="ARBA00049244"/>
    </source>
</evidence>